<evidence type="ECO:0000256" key="1">
    <source>
        <dbReference type="ARBA" id="ARBA00022527"/>
    </source>
</evidence>
<dbReference type="EMBL" id="BGPR01018490">
    <property type="protein sequence ID" value="GBN79303.1"/>
    <property type="molecule type" value="Genomic_DNA"/>
</dbReference>
<evidence type="ECO:0000256" key="5">
    <source>
        <dbReference type="ARBA" id="ARBA00022840"/>
    </source>
</evidence>
<name>A0A4Y2RA54_ARAVE</name>
<evidence type="ECO:0000256" key="2">
    <source>
        <dbReference type="ARBA" id="ARBA00022679"/>
    </source>
</evidence>
<evidence type="ECO:0000313" key="12">
    <source>
        <dbReference type="Proteomes" id="UP000499080"/>
    </source>
</evidence>
<accession>A0A4Y2RA54</accession>
<evidence type="ECO:0000313" key="11">
    <source>
        <dbReference type="EMBL" id="GBN79304.1"/>
    </source>
</evidence>
<dbReference type="InterPro" id="IPR017441">
    <property type="entry name" value="Protein_kinase_ATP_BS"/>
</dbReference>
<dbReference type="Pfam" id="PF00069">
    <property type="entry name" value="Pkinase"/>
    <property type="match status" value="1"/>
</dbReference>
<dbReference type="CDD" id="cd00180">
    <property type="entry name" value="PKc"/>
    <property type="match status" value="1"/>
</dbReference>
<dbReference type="OrthoDB" id="6431554at2759"/>
<dbReference type="AlphaFoldDB" id="A0A4Y2RA54"/>
<keyword evidence="3 6" id="KW-0547">Nucleotide-binding</keyword>
<evidence type="ECO:0000313" key="8">
    <source>
        <dbReference type="EMBL" id="GBN72326.1"/>
    </source>
</evidence>
<dbReference type="EMBL" id="BGPR01016240">
    <property type="protein sequence ID" value="GBN72326.1"/>
    <property type="molecule type" value="Genomic_DNA"/>
</dbReference>
<comment type="caution">
    <text evidence="8">The sequence shown here is derived from an EMBL/GenBank/DDBJ whole genome shotgun (WGS) entry which is preliminary data.</text>
</comment>
<dbReference type="InterPro" id="IPR000719">
    <property type="entry name" value="Prot_kinase_dom"/>
</dbReference>
<evidence type="ECO:0000256" key="3">
    <source>
        <dbReference type="ARBA" id="ARBA00022741"/>
    </source>
</evidence>
<feature type="binding site" evidence="6">
    <location>
        <position position="90"/>
    </location>
    <ligand>
        <name>ATP</name>
        <dbReference type="ChEBI" id="CHEBI:30616"/>
    </ligand>
</feature>
<evidence type="ECO:0000256" key="4">
    <source>
        <dbReference type="ARBA" id="ARBA00022777"/>
    </source>
</evidence>
<organism evidence="8 12">
    <name type="scientific">Araneus ventricosus</name>
    <name type="common">Orbweaver spider</name>
    <name type="synonym">Epeira ventricosa</name>
    <dbReference type="NCBI Taxonomy" id="182803"/>
    <lineage>
        <taxon>Eukaryota</taxon>
        <taxon>Metazoa</taxon>
        <taxon>Ecdysozoa</taxon>
        <taxon>Arthropoda</taxon>
        <taxon>Chelicerata</taxon>
        <taxon>Arachnida</taxon>
        <taxon>Araneae</taxon>
        <taxon>Araneomorphae</taxon>
        <taxon>Entelegynae</taxon>
        <taxon>Araneoidea</taxon>
        <taxon>Araneidae</taxon>
        <taxon>Araneus</taxon>
    </lineage>
</organism>
<evidence type="ECO:0000313" key="9">
    <source>
        <dbReference type="EMBL" id="GBN72328.1"/>
    </source>
</evidence>
<dbReference type="PANTHER" id="PTHR24056">
    <property type="entry name" value="CELL DIVISION PROTEIN KINASE"/>
    <property type="match status" value="1"/>
</dbReference>
<dbReference type="PROSITE" id="PS00109">
    <property type="entry name" value="PROTEIN_KINASE_TYR"/>
    <property type="match status" value="1"/>
</dbReference>
<keyword evidence="2" id="KW-0808">Transferase</keyword>
<evidence type="ECO:0000313" key="10">
    <source>
        <dbReference type="EMBL" id="GBN79303.1"/>
    </source>
</evidence>
<dbReference type="EMBL" id="BGPR01016241">
    <property type="protein sequence ID" value="GBN72328.1"/>
    <property type="molecule type" value="Genomic_DNA"/>
</dbReference>
<keyword evidence="1" id="KW-0723">Serine/threonine-protein kinase</keyword>
<feature type="domain" description="Protein kinase" evidence="7">
    <location>
        <begin position="61"/>
        <end position="288"/>
    </location>
</feature>
<dbReference type="PROSITE" id="PS50011">
    <property type="entry name" value="PROTEIN_KINASE_DOM"/>
    <property type="match status" value="1"/>
</dbReference>
<dbReference type="Gene3D" id="3.30.200.20">
    <property type="entry name" value="Phosphorylase Kinase, domain 1"/>
    <property type="match status" value="1"/>
</dbReference>
<keyword evidence="5 6" id="KW-0067">ATP-binding</keyword>
<reference evidence="8 12" key="1">
    <citation type="journal article" date="2019" name="Sci. Rep.">
        <title>Orb-weaving spider Araneus ventricosus genome elucidates the spidroin gene catalogue.</title>
        <authorList>
            <person name="Kono N."/>
            <person name="Nakamura H."/>
            <person name="Ohtoshi R."/>
            <person name="Moran D.A.P."/>
            <person name="Shinohara A."/>
            <person name="Yoshida Y."/>
            <person name="Fujiwara M."/>
            <person name="Mori M."/>
            <person name="Tomita M."/>
            <person name="Arakawa K."/>
        </authorList>
    </citation>
    <scope>NUCLEOTIDE SEQUENCE [LARGE SCALE GENOMIC DNA]</scope>
</reference>
<keyword evidence="4" id="KW-0418">Kinase</keyword>
<proteinExistence type="predicted"/>
<dbReference type="GO" id="GO:0005634">
    <property type="term" value="C:nucleus"/>
    <property type="evidence" value="ECO:0007669"/>
    <property type="project" value="TreeGrafter"/>
</dbReference>
<dbReference type="PROSITE" id="PS00107">
    <property type="entry name" value="PROTEIN_KINASE_ATP"/>
    <property type="match status" value="1"/>
</dbReference>
<dbReference type="GO" id="GO:0004674">
    <property type="term" value="F:protein serine/threonine kinase activity"/>
    <property type="evidence" value="ECO:0007669"/>
    <property type="project" value="UniProtKB-KW"/>
</dbReference>
<dbReference type="Gene3D" id="1.10.510.10">
    <property type="entry name" value="Transferase(Phosphotransferase) domain 1"/>
    <property type="match status" value="1"/>
</dbReference>
<evidence type="ECO:0000259" key="7">
    <source>
        <dbReference type="PROSITE" id="PS50011"/>
    </source>
</evidence>
<dbReference type="SUPFAM" id="SSF56112">
    <property type="entry name" value="Protein kinase-like (PK-like)"/>
    <property type="match status" value="1"/>
</dbReference>
<evidence type="ECO:0000256" key="6">
    <source>
        <dbReference type="PROSITE-ProRule" id="PRU10141"/>
    </source>
</evidence>
<keyword evidence="12" id="KW-1185">Reference proteome</keyword>
<dbReference type="InterPro" id="IPR050108">
    <property type="entry name" value="CDK"/>
</dbReference>
<sequence>MASFDVNSDGGEIGDSMKAFTDINCLLNERYGGLFWYPRLGWELGWVPHVNNGTQNRPHGYSHPKSLGEGSYGVVMRFRRRQNEGDVAVKRVFLNNVSEGEGQLWFGLKHENIVALLEWTIFESLNVICFEMEVYEQGLFTVVREVAEALQQLKMWLYQAPSGINFLYGRQLCHLDITSDNVLISRRAKRALMADFTFLRRTSSHIRRHDIGLPDVYHPPETSRTRRNERRNDGRNFDVWSYGIMTMELLTNFHIARSFPSNRMSADTRYACMRNGNYIYFCIFMNVG</sequence>
<dbReference type="InterPro" id="IPR008266">
    <property type="entry name" value="Tyr_kinase_AS"/>
</dbReference>
<dbReference type="GO" id="GO:0005524">
    <property type="term" value="F:ATP binding"/>
    <property type="evidence" value="ECO:0007669"/>
    <property type="project" value="UniProtKB-UniRule"/>
</dbReference>
<protein>
    <recommendedName>
        <fullName evidence="7">Protein kinase domain-containing protein</fullName>
    </recommendedName>
</protein>
<gene>
    <name evidence="10" type="ORF">AVEN_163667_1</name>
    <name evidence="11" type="ORF">AVEN_207240_1</name>
    <name evidence="8" type="ORF">AVEN_43055_1</name>
    <name evidence="9" type="ORF">AVEN_89492_1</name>
</gene>
<dbReference type="EMBL" id="BGPR01018491">
    <property type="protein sequence ID" value="GBN79304.1"/>
    <property type="molecule type" value="Genomic_DNA"/>
</dbReference>
<dbReference type="Proteomes" id="UP000499080">
    <property type="component" value="Unassembled WGS sequence"/>
</dbReference>
<dbReference type="InterPro" id="IPR011009">
    <property type="entry name" value="Kinase-like_dom_sf"/>
</dbReference>